<dbReference type="EMBL" id="JACHDN010000001">
    <property type="protein sequence ID" value="MBB5473919.1"/>
    <property type="molecule type" value="Genomic_DNA"/>
</dbReference>
<dbReference type="Pfam" id="PF03551">
    <property type="entry name" value="PadR"/>
    <property type="match status" value="1"/>
</dbReference>
<dbReference type="PANTHER" id="PTHR43252:SF2">
    <property type="entry name" value="TRANSCRIPTION REGULATOR, PADR-LIKE FAMILY"/>
    <property type="match status" value="1"/>
</dbReference>
<dbReference type="InterPro" id="IPR005149">
    <property type="entry name" value="Tscrpt_reg_PadR_N"/>
</dbReference>
<feature type="compositionally biased region" description="Basic and acidic residues" evidence="1">
    <location>
        <begin position="1"/>
        <end position="19"/>
    </location>
</feature>
<organism evidence="3 4">
    <name type="scientific">Cellulomonas hominis</name>
    <dbReference type="NCBI Taxonomy" id="156981"/>
    <lineage>
        <taxon>Bacteria</taxon>
        <taxon>Bacillati</taxon>
        <taxon>Actinomycetota</taxon>
        <taxon>Actinomycetes</taxon>
        <taxon>Micrococcales</taxon>
        <taxon>Cellulomonadaceae</taxon>
        <taxon>Cellulomonas</taxon>
    </lineage>
</organism>
<name>A0A7W8SGK5_9CELL</name>
<evidence type="ECO:0000259" key="2">
    <source>
        <dbReference type="Pfam" id="PF03551"/>
    </source>
</evidence>
<dbReference type="InterPro" id="IPR036390">
    <property type="entry name" value="WH_DNA-bd_sf"/>
</dbReference>
<feature type="compositionally biased region" description="Basic residues" evidence="1">
    <location>
        <begin position="35"/>
        <end position="48"/>
    </location>
</feature>
<evidence type="ECO:0000256" key="1">
    <source>
        <dbReference type="SAM" id="MobiDB-lite"/>
    </source>
</evidence>
<dbReference type="Proteomes" id="UP000564629">
    <property type="component" value="Unassembled WGS sequence"/>
</dbReference>
<dbReference type="SUPFAM" id="SSF46785">
    <property type="entry name" value="Winged helix' DNA-binding domain"/>
    <property type="match status" value="1"/>
</dbReference>
<keyword evidence="3" id="KW-0238">DNA-binding</keyword>
<feature type="compositionally biased region" description="Gly residues" evidence="1">
    <location>
        <begin position="49"/>
        <end position="74"/>
    </location>
</feature>
<dbReference type="InterPro" id="IPR036388">
    <property type="entry name" value="WH-like_DNA-bd_sf"/>
</dbReference>
<dbReference type="GO" id="GO:0003677">
    <property type="term" value="F:DNA binding"/>
    <property type="evidence" value="ECO:0007669"/>
    <property type="project" value="UniProtKB-KW"/>
</dbReference>
<accession>A0A7W8SGK5</accession>
<proteinExistence type="predicted"/>
<feature type="domain" description="Transcription regulator PadR N-terminal" evidence="2">
    <location>
        <begin position="100"/>
        <end position="168"/>
    </location>
</feature>
<dbReference type="Gene3D" id="1.10.10.10">
    <property type="entry name" value="Winged helix-like DNA-binding domain superfamily/Winged helix DNA-binding domain"/>
    <property type="match status" value="1"/>
</dbReference>
<reference evidence="3 4" key="1">
    <citation type="submission" date="2020-08" db="EMBL/GenBank/DDBJ databases">
        <title>Sequencing the genomes of 1000 actinobacteria strains.</title>
        <authorList>
            <person name="Klenk H.-P."/>
        </authorList>
    </citation>
    <scope>NUCLEOTIDE SEQUENCE [LARGE SCALE GENOMIC DNA]</scope>
    <source>
        <strain evidence="3 4">DSM 9581</strain>
    </source>
</reference>
<gene>
    <name evidence="3" type="ORF">HNR08_002655</name>
</gene>
<comment type="caution">
    <text evidence="3">The sequence shown here is derived from an EMBL/GenBank/DDBJ whole genome shotgun (WGS) entry which is preliminary data.</text>
</comment>
<dbReference type="PANTHER" id="PTHR43252">
    <property type="entry name" value="TRANSCRIPTIONAL REGULATOR YQJI"/>
    <property type="match status" value="1"/>
</dbReference>
<evidence type="ECO:0000313" key="4">
    <source>
        <dbReference type="Proteomes" id="UP000564629"/>
    </source>
</evidence>
<protein>
    <submittedName>
        <fullName evidence="3">DNA-binding PadR family transcriptional regulator</fullName>
    </submittedName>
</protein>
<evidence type="ECO:0000313" key="3">
    <source>
        <dbReference type="EMBL" id="MBB5473919.1"/>
    </source>
</evidence>
<sequence length="237" mass="25061">MRYDDTHDMHQPHGPHDETGPDQGAGPEDRDERRQHHHGRGGRGHHGGHGGFGPRGFGGGPGFGPGGPGFAPGFGPGPGPGGPGGSRRGRRPRGDVRNAILLLLAEQPMHGYQLMEAIAERSGGRWRPSPGAVYPTLNLLEDEGVITLTQSAGRKLAELTEEGRALVERESAGWPDPFGTEGAESGVDLRGELAQLHEAVRSVGRGGTEEQRARAAQILADARRSVYRLLAGDEPTA</sequence>
<dbReference type="AlphaFoldDB" id="A0A7W8SGK5"/>
<dbReference type="RefSeq" id="WP_246803306.1">
    <property type="nucleotide sequence ID" value="NZ_JACHDN010000001.1"/>
</dbReference>
<feature type="region of interest" description="Disordered" evidence="1">
    <location>
        <begin position="1"/>
        <end position="92"/>
    </location>
</feature>